<dbReference type="Proteomes" id="UP000216311">
    <property type="component" value="Unassembled WGS sequence"/>
</dbReference>
<dbReference type="EMBL" id="NMVQ01000006">
    <property type="protein sequence ID" value="OYO23888.1"/>
    <property type="molecule type" value="Genomic_DNA"/>
</dbReference>
<evidence type="ECO:0000313" key="1">
    <source>
        <dbReference type="EMBL" id="OYO23888.1"/>
    </source>
</evidence>
<dbReference type="OrthoDB" id="5189878at2"/>
<reference evidence="1 2" key="1">
    <citation type="submission" date="2017-07" db="EMBL/GenBank/DDBJ databases">
        <title>Draft whole genome sequences of clinical Proprionibacteriaceae strains.</title>
        <authorList>
            <person name="Bernier A.-M."/>
            <person name="Bernard K."/>
            <person name="Domingo M.-C."/>
        </authorList>
    </citation>
    <scope>NUCLEOTIDE SEQUENCE [LARGE SCALE GENOMIC DNA]</scope>
    <source>
        <strain evidence="1 2">NML 130396</strain>
    </source>
</reference>
<keyword evidence="2" id="KW-1185">Reference proteome</keyword>
<gene>
    <name evidence="1" type="ORF">CGZ93_05050</name>
</gene>
<organism evidence="1 2">
    <name type="scientific">Enemella dayhoffiae</name>
    <dbReference type="NCBI Taxonomy" id="2016507"/>
    <lineage>
        <taxon>Bacteria</taxon>
        <taxon>Bacillati</taxon>
        <taxon>Actinomycetota</taxon>
        <taxon>Actinomycetes</taxon>
        <taxon>Propionibacteriales</taxon>
        <taxon>Propionibacteriaceae</taxon>
        <taxon>Enemella</taxon>
    </lineage>
</organism>
<name>A0A255H8B0_9ACTN</name>
<protein>
    <submittedName>
        <fullName evidence="1">Uncharacterized protein</fullName>
    </submittedName>
</protein>
<dbReference type="RefSeq" id="WP_094363072.1">
    <property type="nucleotide sequence ID" value="NZ_NMVQ01000006.1"/>
</dbReference>
<sequence>MPPSFELFETWLEDMDAKLTGFRMAGLPQEWSAKHYTRDALVELQDVVRDWLTSPEQVTDGSEVGFVDGAIRYVGETLIRQIGGRWIFRGRPYLVLDVPGVSEDDPIDVRGVLENVVRHPDSDALVTLHDMHRAAVPGAGAQISAASTRRRREVDPASRLGQWLATMEAGIEAWRSGPAAPAERWDGSVASLELLGPWVLEAFGTTDPDTLHDGIPPDEAFLGACRYLGETLRRHGGGEWVYPEGAADRYDPYAGRPYLMRDDPENGELDGEVSVTVTVGGVVRKQDPTPVVRQVQRYLRNARPGQ</sequence>
<accession>A0A255H8B0</accession>
<comment type="caution">
    <text evidence="1">The sequence shown here is derived from an EMBL/GenBank/DDBJ whole genome shotgun (WGS) entry which is preliminary data.</text>
</comment>
<dbReference type="AlphaFoldDB" id="A0A255H8B0"/>
<proteinExistence type="predicted"/>
<evidence type="ECO:0000313" key="2">
    <source>
        <dbReference type="Proteomes" id="UP000216311"/>
    </source>
</evidence>